<dbReference type="RefSeq" id="WP_113894431.1">
    <property type="nucleotide sequence ID" value="NZ_JANJGA010000005.1"/>
</dbReference>
<feature type="signal peptide" evidence="1">
    <location>
        <begin position="1"/>
        <end position="20"/>
    </location>
</feature>
<protein>
    <recommendedName>
        <fullName evidence="4">Tetratricopeptide repeat protein</fullName>
    </recommendedName>
</protein>
<keyword evidence="1" id="KW-0732">Signal</keyword>
<gene>
    <name evidence="2" type="ORF">CRU91_06600</name>
</gene>
<accession>A0A366MTX0</accession>
<sequence>MIKRFLFSILFLKISLFSCADYWDPSSVQHLFLEKRDNIFLQISEDLNSPGIYNEVIYKYEIENKKTNIEELEKELNNRYSFEDIEKFLYKRQNLNNLRDKEFLEYIRFVELQEKCAISNYYNPRPENCGDLTKIALSHIEKVESNYLKLRYFYLGFRLAHFNNQEPLKIYEKYKYLLDETKNSIVKDWVQGIYSGALVKSGKKVQGVYEFSKLFDGSINKHLSLYNFFHIKTQEEFDELLNLAKNSDEKTKMYALRALDNSSNIIEEMQNIQKIDKNSKWLDFLLFRELLKSQTYFNNIEYEYFQDEQQKDVENSFYKKYIEFLQNLQKDDKYLVDLSLVYFNIYVKDFSKAQEVMNRLTKTYPNSHEIKTASYILYLNSLTKIDEKIENEIISKIDLLIYENHSSNSIYEYTLENLQNLYKKQGLDFDEFLVRNALYSTLYEIDLKTFRTYEEFLEKPQTSKLKQFLQNRFKEQIKNGSSSFDTTKVYLLINNLLFQEAVDTNLSILDTKIEFNPFNGLIRGNNRSGKTQQLSIKEFLEKIIVIKKELEKNPNSVMDNFLYANALYNLSYFGNSDRITTLYRSTYDIHTPKMQEEKLNLAINHYNIALENSKDKEFQAKITYMISKVYLALADLTQDKDRWKYYNESKYNYGTIYETFLQKNGAKYFDILKNDFSDTNYYKEILKSCGDFKIYINSKK</sequence>
<organism evidence="2 3">
    <name type="scientific">Aliarcobacter vitoriensis</name>
    <dbReference type="NCBI Taxonomy" id="2011099"/>
    <lineage>
        <taxon>Bacteria</taxon>
        <taxon>Pseudomonadati</taxon>
        <taxon>Campylobacterota</taxon>
        <taxon>Epsilonproteobacteria</taxon>
        <taxon>Campylobacterales</taxon>
        <taxon>Arcobacteraceae</taxon>
        <taxon>Aliarcobacter</taxon>
    </lineage>
</organism>
<evidence type="ECO:0000313" key="2">
    <source>
        <dbReference type="EMBL" id="RBQ29034.1"/>
    </source>
</evidence>
<proteinExistence type="predicted"/>
<feature type="chain" id="PRO_5016751962" description="Tetratricopeptide repeat protein" evidence="1">
    <location>
        <begin position="21"/>
        <end position="700"/>
    </location>
</feature>
<name>A0A366MTX0_9BACT</name>
<dbReference type="OrthoDB" id="5341220at2"/>
<evidence type="ECO:0000256" key="1">
    <source>
        <dbReference type="SAM" id="SignalP"/>
    </source>
</evidence>
<comment type="caution">
    <text evidence="2">The sequence shown here is derived from an EMBL/GenBank/DDBJ whole genome shotgun (WGS) entry which is preliminary data.</text>
</comment>
<dbReference type="EMBL" id="PDKB01000009">
    <property type="protein sequence ID" value="RBQ29034.1"/>
    <property type="molecule type" value="Genomic_DNA"/>
</dbReference>
<dbReference type="AlphaFoldDB" id="A0A366MTX0"/>
<evidence type="ECO:0008006" key="4">
    <source>
        <dbReference type="Google" id="ProtNLM"/>
    </source>
</evidence>
<evidence type="ECO:0000313" key="3">
    <source>
        <dbReference type="Proteomes" id="UP000252669"/>
    </source>
</evidence>
<reference evidence="2 3" key="1">
    <citation type="submission" date="2017-10" db="EMBL/GenBank/DDBJ databases">
        <title>Genomics of the genus Arcobacter.</title>
        <authorList>
            <person name="Perez-Cataluna A."/>
            <person name="Figueras M.J."/>
        </authorList>
    </citation>
    <scope>NUCLEOTIDE SEQUENCE [LARGE SCALE GENOMIC DNA]</scope>
    <source>
        <strain evidence="2 3">CECT 9230</strain>
    </source>
</reference>
<dbReference type="Proteomes" id="UP000252669">
    <property type="component" value="Unassembled WGS sequence"/>
</dbReference>
<keyword evidence="3" id="KW-1185">Reference proteome</keyword>